<dbReference type="AlphaFoldDB" id="A0A0D2P4E9"/>
<evidence type="ECO:0000313" key="3">
    <source>
        <dbReference type="Proteomes" id="UP000054270"/>
    </source>
</evidence>
<organism evidence="2 3">
    <name type="scientific">Hypholoma sublateritium (strain FD-334 SS-4)</name>
    <dbReference type="NCBI Taxonomy" id="945553"/>
    <lineage>
        <taxon>Eukaryota</taxon>
        <taxon>Fungi</taxon>
        <taxon>Dikarya</taxon>
        <taxon>Basidiomycota</taxon>
        <taxon>Agaricomycotina</taxon>
        <taxon>Agaricomycetes</taxon>
        <taxon>Agaricomycetidae</taxon>
        <taxon>Agaricales</taxon>
        <taxon>Agaricineae</taxon>
        <taxon>Strophariaceae</taxon>
        <taxon>Hypholoma</taxon>
    </lineage>
</organism>
<sequence length="276" mass="27535">MSSSHNIFNVSEATGKDQVALETTAAEARISAPNPSVARQVEQNANKEKEAAEQAASIAKSLGSSFTGEPTTAVDQFQGDASRTTNAAVAQGKHDVQEVKAAGAGYVEQAKGLATSAIHTAQSYLPTAVGGTSTNANSALETAQSYLPTSLGGTSAQADKVAAQAGHTGQSIIATVGATAGGVYSAVSGAAQPHIEHAKEAAQPHIEHAKGTAQGLMGTAGTQGGTLKPASEQHIPASSAPLESGPHTVDTPYPSKSAVVKGTDVAASGAQPSHHN</sequence>
<feature type="region of interest" description="Disordered" evidence="1">
    <location>
        <begin position="27"/>
        <end position="54"/>
    </location>
</feature>
<reference evidence="3" key="1">
    <citation type="submission" date="2014-04" db="EMBL/GenBank/DDBJ databases">
        <title>Evolutionary Origins and Diversification of the Mycorrhizal Mutualists.</title>
        <authorList>
            <consortium name="DOE Joint Genome Institute"/>
            <consortium name="Mycorrhizal Genomics Consortium"/>
            <person name="Kohler A."/>
            <person name="Kuo A."/>
            <person name="Nagy L.G."/>
            <person name="Floudas D."/>
            <person name="Copeland A."/>
            <person name="Barry K.W."/>
            <person name="Cichocki N."/>
            <person name="Veneault-Fourrey C."/>
            <person name="LaButti K."/>
            <person name="Lindquist E.A."/>
            <person name="Lipzen A."/>
            <person name="Lundell T."/>
            <person name="Morin E."/>
            <person name="Murat C."/>
            <person name="Riley R."/>
            <person name="Ohm R."/>
            <person name="Sun H."/>
            <person name="Tunlid A."/>
            <person name="Henrissat B."/>
            <person name="Grigoriev I.V."/>
            <person name="Hibbett D.S."/>
            <person name="Martin F."/>
        </authorList>
    </citation>
    <scope>NUCLEOTIDE SEQUENCE [LARGE SCALE GENOMIC DNA]</scope>
    <source>
        <strain evidence="3">FD-334 SS-4</strain>
    </source>
</reference>
<feature type="region of interest" description="Disordered" evidence="1">
    <location>
        <begin position="215"/>
        <end position="276"/>
    </location>
</feature>
<evidence type="ECO:0000313" key="2">
    <source>
        <dbReference type="EMBL" id="KJA25784.1"/>
    </source>
</evidence>
<gene>
    <name evidence="2" type="ORF">HYPSUDRAFT_64511</name>
</gene>
<keyword evidence="3" id="KW-1185">Reference proteome</keyword>
<protein>
    <submittedName>
        <fullName evidence="2">Uncharacterized protein</fullName>
    </submittedName>
</protein>
<evidence type="ECO:0000256" key="1">
    <source>
        <dbReference type="SAM" id="MobiDB-lite"/>
    </source>
</evidence>
<accession>A0A0D2P4E9</accession>
<dbReference type="STRING" id="945553.A0A0D2P4E9"/>
<name>A0A0D2P4E9_HYPSF</name>
<dbReference type="OMA" id="AAQDYLH"/>
<dbReference type="EMBL" id="KN817530">
    <property type="protein sequence ID" value="KJA25784.1"/>
    <property type="molecule type" value="Genomic_DNA"/>
</dbReference>
<proteinExistence type="predicted"/>
<dbReference type="Proteomes" id="UP000054270">
    <property type="component" value="Unassembled WGS sequence"/>
</dbReference>
<dbReference type="OrthoDB" id="3269666at2759"/>